<dbReference type="NCBIfam" id="TIGR01845">
    <property type="entry name" value="outer_NodT"/>
    <property type="match status" value="1"/>
</dbReference>
<dbReference type="Proteomes" id="UP000198339">
    <property type="component" value="Unassembled WGS sequence"/>
</dbReference>
<evidence type="ECO:0000256" key="2">
    <source>
        <dbReference type="RuleBase" id="RU362097"/>
    </source>
</evidence>
<dbReference type="Pfam" id="PF02321">
    <property type="entry name" value="OEP"/>
    <property type="match status" value="2"/>
</dbReference>
<evidence type="ECO:0000313" key="3">
    <source>
        <dbReference type="EMBL" id="SNS28711.1"/>
    </source>
</evidence>
<dbReference type="AlphaFoldDB" id="A0A239DA33"/>
<dbReference type="OrthoDB" id="9770517at2"/>
<keyword evidence="2 3" id="KW-0449">Lipoprotein</keyword>
<keyword evidence="2" id="KW-0472">Membrane</keyword>
<accession>A0A239DA33</accession>
<evidence type="ECO:0000313" key="4">
    <source>
        <dbReference type="Proteomes" id="UP000198339"/>
    </source>
</evidence>
<dbReference type="PANTHER" id="PTHR30203:SF21">
    <property type="entry name" value="OUTER MEMBRANE COMPONENT OF MULTIDRUG EFFLUX PUMP-RELATED"/>
    <property type="match status" value="1"/>
</dbReference>
<keyword evidence="2" id="KW-0812">Transmembrane</keyword>
<dbReference type="EMBL" id="FZPA01000001">
    <property type="protein sequence ID" value="SNS28711.1"/>
    <property type="molecule type" value="Genomic_DNA"/>
</dbReference>
<dbReference type="InterPro" id="IPR003423">
    <property type="entry name" value="OMP_efflux"/>
</dbReference>
<keyword evidence="2" id="KW-0564">Palmitate</keyword>
<reference evidence="3 4" key="1">
    <citation type="submission" date="2017-06" db="EMBL/GenBank/DDBJ databases">
        <authorList>
            <person name="Kim H.J."/>
            <person name="Triplett B.A."/>
        </authorList>
    </citation>
    <scope>NUCLEOTIDE SEQUENCE [LARGE SCALE GENOMIC DNA]</scope>
    <source>
        <strain evidence="3 4">DS15</strain>
    </source>
</reference>
<proteinExistence type="inferred from homology"/>
<keyword evidence="2" id="KW-1134">Transmembrane beta strand</keyword>
<dbReference type="InterPro" id="IPR010131">
    <property type="entry name" value="MdtP/NodT-like"/>
</dbReference>
<sequence length="473" mass="49597">MTRSILLAASALTLSACAVGPAYHSPEPAAPSQAPFLEAGKSPAFTGDQPPGEWWSLFGDPTLDALVQQALAANTDLRVAAANLAQARAVLKESQAGRLPTTSAGASGAYARQSGATTGIGPVEGESYDVGLDVGYQVDLFGRVESAIRASRADADAVQAAFDLTRITVAAETTRAYADVCSYNRQLAVAQETLRIQEQTFDLTRRLFEGGRATRLDTGQAGALLEQTRATLPTLTAQRSAALYRLAVLTGKPPAEAPEVALQCQAPPQLDRPIPVGDGATLLARRPDIRRAERELAAAAARVNVATADLYPSISIGGSIGSTATSLSGIGDSDNFRFSIGPLISWSFPNIAVARARLRQAEAGADAALATFDGTWLSALQETESALANYAGELDRLAALSRAADEAGEAARIARLRYRAGRENFQVVLDAERSLAEVQAAIAQSEQQRSTYLVALFLALGGGWQDGAAVRSE</sequence>
<organism evidence="3 4">
    <name type="scientific">Sphingopyxis indica</name>
    <dbReference type="NCBI Taxonomy" id="436663"/>
    <lineage>
        <taxon>Bacteria</taxon>
        <taxon>Pseudomonadati</taxon>
        <taxon>Pseudomonadota</taxon>
        <taxon>Alphaproteobacteria</taxon>
        <taxon>Sphingomonadales</taxon>
        <taxon>Sphingomonadaceae</taxon>
        <taxon>Sphingopyxis</taxon>
    </lineage>
</organism>
<dbReference type="Gene3D" id="1.20.1600.10">
    <property type="entry name" value="Outer membrane efflux proteins (OEP)"/>
    <property type="match status" value="1"/>
</dbReference>
<keyword evidence="2" id="KW-0732">Signal</keyword>
<dbReference type="PROSITE" id="PS51257">
    <property type="entry name" value="PROKAR_LIPOPROTEIN"/>
    <property type="match status" value="1"/>
</dbReference>
<dbReference type="GO" id="GO:0015562">
    <property type="term" value="F:efflux transmembrane transporter activity"/>
    <property type="evidence" value="ECO:0007669"/>
    <property type="project" value="InterPro"/>
</dbReference>
<dbReference type="PANTHER" id="PTHR30203">
    <property type="entry name" value="OUTER MEMBRANE CATION EFFLUX PROTEIN"/>
    <property type="match status" value="1"/>
</dbReference>
<feature type="signal peptide" evidence="2">
    <location>
        <begin position="1"/>
        <end position="18"/>
    </location>
</feature>
<evidence type="ECO:0000256" key="1">
    <source>
        <dbReference type="ARBA" id="ARBA00007613"/>
    </source>
</evidence>
<dbReference type="Gene3D" id="2.20.200.10">
    <property type="entry name" value="Outer membrane efflux proteins (OEP)"/>
    <property type="match status" value="1"/>
</dbReference>
<keyword evidence="4" id="KW-1185">Reference proteome</keyword>
<comment type="similarity">
    <text evidence="1 2">Belongs to the outer membrane factor (OMF) (TC 1.B.17) family.</text>
</comment>
<comment type="subcellular location">
    <subcellularLocation>
        <location evidence="2">Cell membrane</location>
        <topology evidence="2">Lipid-anchor</topology>
    </subcellularLocation>
</comment>
<gene>
    <name evidence="3" type="ORF">SAMN06295955_101150</name>
</gene>
<feature type="chain" id="PRO_5011817845" evidence="2">
    <location>
        <begin position="19"/>
        <end position="473"/>
    </location>
</feature>
<protein>
    <submittedName>
        <fullName evidence="3">Efflux transporter, outer membrane factor (OMF) lipoprotein, NodT family</fullName>
    </submittedName>
</protein>
<dbReference type="GO" id="GO:0005886">
    <property type="term" value="C:plasma membrane"/>
    <property type="evidence" value="ECO:0007669"/>
    <property type="project" value="UniProtKB-SubCell"/>
</dbReference>
<dbReference type="SUPFAM" id="SSF56954">
    <property type="entry name" value="Outer membrane efflux proteins (OEP)"/>
    <property type="match status" value="1"/>
</dbReference>
<dbReference type="RefSeq" id="WP_089214083.1">
    <property type="nucleotide sequence ID" value="NZ_FZPA01000001.1"/>
</dbReference>
<name>A0A239DA33_9SPHN</name>